<keyword evidence="6 8" id="KW-0472">Membrane</keyword>
<feature type="transmembrane region" description="Helical" evidence="8">
    <location>
        <begin position="71"/>
        <end position="91"/>
    </location>
</feature>
<comment type="subcellular location">
    <subcellularLocation>
        <location evidence="1">Cell membrane</location>
        <topology evidence="1">Multi-pass membrane protein</topology>
    </subcellularLocation>
</comment>
<feature type="compositionally biased region" description="Polar residues" evidence="7">
    <location>
        <begin position="310"/>
        <end position="388"/>
    </location>
</feature>
<protein>
    <submittedName>
        <fullName evidence="10">EamA family transporter</fullName>
    </submittedName>
</protein>
<feature type="transmembrane region" description="Helical" evidence="8">
    <location>
        <begin position="122"/>
        <end position="141"/>
    </location>
</feature>
<feature type="transmembrane region" description="Helical" evidence="8">
    <location>
        <begin position="97"/>
        <end position="115"/>
    </location>
</feature>
<dbReference type="PANTHER" id="PTHR42920:SF5">
    <property type="entry name" value="EAMA DOMAIN-CONTAINING PROTEIN"/>
    <property type="match status" value="1"/>
</dbReference>
<keyword evidence="11" id="KW-1185">Reference proteome</keyword>
<feature type="transmembrane region" description="Helical" evidence="8">
    <location>
        <begin position="177"/>
        <end position="199"/>
    </location>
</feature>
<dbReference type="InterPro" id="IPR037185">
    <property type="entry name" value="EmrE-like"/>
</dbReference>
<evidence type="ECO:0000256" key="7">
    <source>
        <dbReference type="SAM" id="MobiDB-lite"/>
    </source>
</evidence>
<feature type="transmembrane region" description="Helical" evidence="8">
    <location>
        <begin position="211"/>
        <end position="231"/>
    </location>
</feature>
<feature type="transmembrane region" description="Helical" evidence="8">
    <location>
        <begin position="12"/>
        <end position="32"/>
    </location>
</feature>
<evidence type="ECO:0000313" key="10">
    <source>
        <dbReference type="EMBL" id="MBO3744334.1"/>
    </source>
</evidence>
<evidence type="ECO:0000256" key="1">
    <source>
        <dbReference type="ARBA" id="ARBA00004651"/>
    </source>
</evidence>
<dbReference type="Gene3D" id="1.10.3730.20">
    <property type="match status" value="1"/>
</dbReference>
<feature type="transmembrane region" description="Helical" evidence="8">
    <location>
        <begin position="38"/>
        <end position="59"/>
    </location>
</feature>
<evidence type="ECO:0000313" key="11">
    <source>
        <dbReference type="Proteomes" id="UP000679690"/>
    </source>
</evidence>
<evidence type="ECO:0000259" key="9">
    <source>
        <dbReference type="Pfam" id="PF00892"/>
    </source>
</evidence>
<evidence type="ECO:0000256" key="5">
    <source>
        <dbReference type="ARBA" id="ARBA00022989"/>
    </source>
</evidence>
<feature type="transmembrane region" description="Helical" evidence="8">
    <location>
        <begin position="238"/>
        <end position="257"/>
    </location>
</feature>
<evidence type="ECO:0000256" key="6">
    <source>
        <dbReference type="ARBA" id="ARBA00023136"/>
    </source>
</evidence>
<organism evidence="10 11">
    <name type="scientific">Actinoplanes flavus</name>
    <dbReference type="NCBI Taxonomy" id="2820290"/>
    <lineage>
        <taxon>Bacteria</taxon>
        <taxon>Bacillati</taxon>
        <taxon>Actinomycetota</taxon>
        <taxon>Actinomycetes</taxon>
        <taxon>Micromonosporales</taxon>
        <taxon>Micromonosporaceae</taxon>
        <taxon>Actinoplanes</taxon>
    </lineage>
</organism>
<dbReference type="InterPro" id="IPR051258">
    <property type="entry name" value="Diverse_Substrate_Transporter"/>
</dbReference>
<keyword evidence="3" id="KW-1003">Cell membrane</keyword>
<dbReference type="EMBL" id="JAGFNS010000063">
    <property type="protein sequence ID" value="MBO3744334.1"/>
    <property type="molecule type" value="Genomic_DNA"/>
</dbReference>
<proteinExistence type="inferred from homology"/>
<evidence type="ECO:0000256" key="8">
    <source>
        <dbReference type="SAM" id="Phobius"/>
    </source>
</evidence>
<dbReference type="InterPro" id="IPR000620">
    <property type="entry name" value="EamA_dom"/>
</dbReference>
<feature type="compositionally biased region" description="Low complexity" evidence="7">
    <location>
        <begin position="389"/>
        <end position="410"/>
    </location>
</feature>
<dbReference type="Pfam" id="PF00892">
    <property type="entry name" value="EamA"/>
    <property type="match status" value="2"/>
</dbReference>
<sequence length="410" mass="40766">MSTGSKAHTLPDVTGDLLLLAVAVIWGSSYLAAKTLTVAGGVLVVLALRYLVSMAALLPLAVTRRPGRRELGVGVLLGCTQASVLVLETYGVSLTSATNAGVLISLTILLTALMQGGLPGRFLLAAGTATAGVALLVAGPGLRAGSAGDALILAAAVVRAAHVTLSGRLARPGYDTVTLTTVQTVVGAVVFGAAAGPALLPTAAGFGTAQWLGVLYLALGCSVFAFLVQLWAIRRTSAARASLLLGTEPVWAVLIGVGVGGEHLTGTAVAGIGLVLAGVYWGQRVERSSRARTAAALSTAASRDRSASAHGSTTLTPDHSASAHGSTTPTPDHSASAHGSTTPTPDHSASAHDSTTPTPNHSASAHDSTTPTPNHSASAHDSTTPTPNHSASAHGAVAPAPAQAPAQAVK</sequence>
<feature type="region of interest" description="Disordered" evidence="7">
    <location>
        <begin position="296"/>
        <end position="410"/>
    </location>
</feature>
<dbReference type="PANTHER" id="PTHR42920">
    <property type="entry name" value="OS03G0707200 PROTEIN-RELATED"/>
    <property type="match status" value="1"/>
</dbReference>
<gene>
    <name evidence="10" type="ORF">J5X75_43285</name>
</gene>
<name>A0ABS3V0H9_9ACTN</name>
<dbReference type="SUPFAM" id="SSF103481">
    <property type="entry name" value="Multidrug resistance efflux transporter EmrE"/>
    <property type="match status" value="1"/>
</dbReference>
<evidence type="ECO:0000256" key="3">
    <source>
        <dbReference type="ARBA" id="ARBA00022475"/>
    </source>
</evidence>
<feature type="domain" description="EamA" evidence="9">
    <location>
        <begin position="148"/>
        <end position="280"/>
    </location>
</feature>
<comment type="caution">
    <text evidence="10">The sequence shown here is derived from an EMBL/GenBank/DDBJ whole genome shotgun (WGS) entry which is preliminary data.</text>
</comment>
<evidence type="ECO:0000256" key="4">
    <source>
        <dbReference type="ARBA" id="ARBA00022692"/>
    </source>
</evidence>
<accession>A0ABS3V0H9</accession>
<comment type="similarity">
    <text evidence="2">Belongs to the EamA transporter family.</text>
</comment>
<keyword evidence="4 8" id="KW-0812">Transmembrane</keyword>
<evidence type="ECO:0000256" key="2">
    <source>
        <dbReference type="ARBA" id="ARBA00007362"/>
    </source>
</evidence>
<reference evidence="10 11" key="1">
    <citation type="submission" date="2021-03" db="EMBL/GenBank/DDBJ databases">
        <title>Actinoplanes flavus sp. nov., a novel actinomycete isolated from Coconut Palm rhizosphere soil.</title>
        <authorList>
            <person name="Luo X."/>
        </authorList>
    </citation>
    <scope>NUCLEOTIDE SEQUENCE [LARGE SCALE GENOMIC DNA]</scope>
    <source>
        <strain evidence="10 11">NEAU-H7</strain>
    </source>
</reference>
<feature type="domain" description="EamA" evidence="9">
    <location>
        <begin position="14"/>
        <end position="117"/>
    </location>
</feature>
<dbReference type="Proteomes" id="UP000679690">
    <property type="component" value="Unassembled WGS sequence"/>
</dbReference>
<keyword evidence="5 8" id="KW-1133">Transmembrane helix</keyword>
<feature type="transmembrane region" description="Helical" evidence="8">
    <location>
        <begin position="263"/>
        <end position="282"/>
    </location>
</feature>